<dbReference type="GO" id="GO:0046872">
    <property type="term" value="F:metal ion binding"/>
    <property type="evidence" value="ECO:0007669"/>
    <property type="project" value="UniProtKB-KW"/>
</dbReference>
<evidence type="ECO:0000256" key="5">
    <source>
        <dbReference type="ARBA" id="ARBA00022519"/>
    </source>
</evidence>
<comment type="subcellular location">
    <subcellularLocation>
        <location evidence="1">Cell inner membrane</location>
        <topology evidence="1">Multi-pass membrane protein</topology>
    </subcellularLocation>
</comment>
<evidence type="ECO:0000256" key="11">
    <source>
        <dbReference type="ARBA" id="ARBA00023136"/>
    </source>
</evidence>
<keyword evidence="6" id="KW-0633">Potassium transport</keyword>
<dbReference type="KEGG" id="sgn:SGRA_0027"/>
<keyword evidence="3" id="KW-0813">Transport</keyword>
<feature type="binding site" evidence="12">
    <location>
        <position position="126"/>
    </location>
    <ligand>
        <name>K(+)</name>
        <dbReference type="ChEBI" id="CHEBI:29103"/>
    </ligand>
</feature>
<feature type="transmembrane region" description="Helical" evidence="13">
    <location>
        <begin position="48"/>
        <end position="70"/>
    </location>
</feature>
<gene>
    <name evidence="14" type="primary">trkH</name>
    <name evidence="14" type="ordered locus">SGRA_0027</name>
</gene>
<keyword evidence="5" id="KW-0997">Cell inner membrane</keyword>
<dbReference type="PROSITE" id="PS51257">
    <property type="entry name" value="PROKAR_LIPOPROTEIN"/>
    <property type="match status" value="1"/>
</dbReference>
<dbReference type="STRING" id="984262.SGRA_0027"/>
<feature type="transmembrane region" description="Helical" evidence="13">
    <location>
        <begin position="12"/>
        <end position="36"/>
    </location>
</feature>
<dbReference type="PANTHER" id="PTHR32024">
    <property type="entry name" value="TRK SYSTEM POTASSIUM UPTAKE PROTEIN TRKG-RELATED"/>
    <property type="match status" value="1"/>
</dbReference>
<dbReference type="PIRSF" id="PIRSF006247">
    <property type="entry name" value="TrkH"/>
    <property type="match status" value="1"/>
</dbReference>
<dbReference type="RefSeq" id="WP_014373024.1">
    <property type="nucleotide sequence ID" value="NC_016940.1"/>
</dbReference>
<reference evidence="14 15" key="1">
    <citation type="journal article" date="2012" name="Stand. Genomic Sci.">
        <title>Complete genome sequencing and analysis of Saprospira grandis str. Lewin, a predatory marine bacterium.</title>
        <authorList>
            <person name="Saw J.H."/>
            <person name="Yuryev A."/>
            <person name="Kanbe M."/>
            <person name="Hou S."/>
            <person name="Young A.G."/>
            <person name="Aizawa S."/>
            <person name="Alam M."/>
        </authorList>
    </citation>
    <scope>NUCLEOTIDE SEQUENCE [LARGE SCALE GENOMIC DNA]</scope>
    <source>
        <strain evidence="14 15">Lewin</strain>
    </source>
</reference>
<evidence type="ECO:0000256" key="3">
    <source>
        <dbReference type="ARBA" id="ARBA00022448"/>
    </source>
</evidence>
<feature type="transmembrane region" description="Helical" evidence="13">
    <location>
        <begin position="82"/>
        <end position="103"/>
    </location>
</feature>
<evidence type="ECO:0000256" key="8">
    <source>
        <dbReference type="ARBA" id="ARBA00022958"/>
    </source>
</evidence>
<dbReference type="HOGENOM" id="CLU_030708_0_2_10"/>
<evidence type="ECO:0000256" key="12">
    <source>
        <dbReference type="PIRSR" id="PIRSR006247-1"/>
    </source>
</evidence>
<dbReference type="InterPro" id="IPR004772">
    <property type="entry name" value="TrkH"/>
</dbReference>
<evidence type="ECO:0000313" key="15">
    <source>
        <dbReference type="Proteomes" id="UP000007519"/>
    </source>
</evidence>
<feature type="binding site" evidence="12">
    <location>
        <position position="125"/>
    </location>
    <ligand>
        <name>K(+)</name>
        <dbReference type="ChEBI" id="CHEBI:29103"/>
    </ligand>
</feature>
<keyword evidence="8 12" id="KW-0630">Potassium</keyword>
<dbReference type="Proteomes" id="UP000007519">
    <property type="component" value="Chromosome"/>
</dbReference>
<feature type="transmembrane region" description="Helical" evidence="13">
    <location>
        <begin position="407"/>
        <end position="432"/>
    </location>
</feature>
<protein>
    <submittedName>
        <fullName evidence="14">Trk system potassium uptake protein</fullName>
    </submittedName>
</protein>
<evidence type="ECO:0000256" key="4">
    <source>
        <dbReference type="ARBA" id="ARBA00022475"/>
    </source>
</evidence>
<feature type="transmembrane region" description="Helical" evidence="13">
    <location>
        <begin position="243"/>
        <end position="267"/>
    </location>
</feature>
<dbReference type="GO" id="GO:0005886">
    <property type="term" value="C:plasma membrane"/>
    <property type="evidence" value="ECO:0007669"/>
    <property type="project" value="UniProtKB-SubCell"/>
</dbReference>
<feature type="transmembrane region" description="Helical" evidence="13">
    <location>
        <begin position="287"/>
        <end position="306"/>
    </location>
</feature>
<evidence type="ECO:0000256" key="9">
    <source>
        <dbReference type="ARBA" id="ARBA00022989"/>
    </source>
</evidence>
<keyword evidence="4" id="KW-1003">Cell membrane</keyword>
<dbReference type="InterPro" id="IPR003445">
    <property type="entry name" value="Cat_transpt"/>
</dbReference>
<keyword evidence="7 13" id="KW-0812">Transmembrane</keyword>
<organism evidence="14 15">
    <name type="scientific">Saprospira grandis (strain Lewin)</name>
    <dbReference type="NCBI Taxonomy" id="984262"/>
    <lineage>
        <taxon>Bacteria</taxon>
        <taxon>Pseudomonadati</taxon>
        <taxon>Bacteroidota</taxon>
        <taxon>Saprospiria</taxon>
        <taxon>Saprospirales</taxon>
        <taxon>Saprospiraceae</taxon>
        <taxon>Saprospira</taxon>
    </lineage>
</organism>
<dbReference type="PANTHER" id="PTHR32024:SF2">
    <property type="entry name" value="TRK SYSTEM POTASSIUM UPTAKE PROTEIN TRKG-RELATED"/>
    <property type="match status" value="1"/>
</dbReference>
<sequence>MPKNRFHLKVILNVLGSMLFFNGLFMLACLPIALIYQAEGGGMMEMAGFWEFLIPGLGSILFGLGSWFATRKHSGNLSKRDGYLIVSLGWLLMSVVGALPYYLFGGVEFPDFACALFESVSGFTTTGASVINDIEAMPRSILFWRSLTHWIGGMGIIVLTIAILPLLGIGGMQLFVAEAPGPTADKLHPRITETAKRLWVIYVMLTVVETILLLFCGLDLYHAVNHAFATVSTGGFSTQNASLAAYGPAVHYVVIVFMFLSGMNFSLTYWGLKGQLHRIWRNEEFRAYLFSVLIITAIATALVFSYDPQKLNVSLEEAFRDALFQVIAVITTTGFVTEDFTAWGPFLKVVFFLMMFMGASAGSTSGGVKIVRHILILKNGILEFKRQLHPHAILPLRYNKKAVEGKIAYNVLAFFLVYMALYCFGCLIMAAWGFDFETVLGSVATSLGNVGPGLGQVNPVSNFAFFNQGQKFFLSFLMLLGRLELFTVLIVLTPFFWKKY</sequence>
<evidence type="ECO:0000256" key="1">
    <source>
        <dbReference type="ARBA" id="ARBA00004429"/>
    </source>
</evidence>
<keyword evidence="10" id="KW-0406">Ion transport</keyword>
<evidence type="ECO:0000256" key="7">
    <source>
        <dbReference type="ARBA" id="ARBA00022692"/>
    </source>
</evidence>
<dbReference type="eggNOG" id="COG0168">
    <property type="taxonomic scope" value="Bacteria"/>
</dbReference>
<accession>H6L3T7</accession>
<evidence type="ECO:0000256" key="6">
    <source>
        <dbReference type="ARBA" id="ARBA00022538"/>
    </source>
</evidence>
<evidence type="ECO:0000256" key="13">
    <source>
        <dbReference type="SAM" id="Phobius"/>
    </source>
</evidence>
<dbReference type="GO" id="GO:0015379">
    <property type="term" value="F:potassium:chloride symporter activity"/>
    <property type="evidence" value="ECO:0007669"/>
    <property type="project" value="InterPro"/>
</dbReference>
<feature type="binding site" evidence="12">
    <location>
        <position position="332"/>
    </location>
    <ligand>
        <name>K(+)</name>
        <dbReference type="ChEBI" id="CHEBI:29103"/>
    </ligand>
</feature>
<name>H6L3T7_SAPGL</name>
<feature type="transmembrane region" description="Helical" evidence="13">
    <location>
        <begin position="349"/>
        <end position="368"/>
    </location>
</feature>
<proteinExistence type="inferred from homology"/>
<feature type="binding site" evidence="12">
    <location>
        <position position="449"/>
    </location>
    <ligand>
        <name>K(+)</name>
        <dbReference type="ChEBI" id="CHEBI:29103"/>
    </ligand>
</feature>
<dbReference type="EMBL" id="CP002831">
    <property type="protein sequence ID" value="AFC22772.1"/>
    <property type="molecule type" value="Genomic_DNA"/>
</dbReference>
<keyword evidence="15" id="KW-1185">Reference proteome</keyword>
<feature type="binding site" evidence="12">
    <location>
        <position position="333"/>
    </location>
    <ligand>
        <name>K(+)</name>
        <dbReference type="ChEBI" id="CHEBI:29103"/>
    </ligand>
</feature>
<feature type="transmembrane region" description="Helical" evidence="13">
    <location>
        <begin position="198"/>
        <end position="223"/>
    </location>
</feature>
<feature type="binding site" evidence="12">
    <location>
        <position position="234"/>
    </location>
    <ligand>
        <name>K(+)</name>
        <dbReference type="ChEBI" id="CHEBI:29103"/>
    </ligand>
</feature>
<feature type="binding site" evidence="12">
    <location>
        <position position="450"/>
    </location>
    <ligand>
        <name>K(+)</name>
        <dbReference type="ChEBI" id="CHEBI:29103"/>
    </ligand>
</feature>
<keyword evidence="9 13" id="KW-1133">Transmembrane helix</keyword>
<feature type="transmembrane region" description="Helical" evidence="13">
    <location>
        <begin position="150"/>
        <end position="177"/>
    </location>
</feature>
<dbReference type="AlphaFoldDB" id="H6L3T7"/>
<keyword evidence="11 13" id="KW-0472">Membrane</keyword>
<comment type="similarity">
    <text evidence="2">Belongs to the TrkH potassium transport family.</text>
</comment>
<dbReference type="Pfam" id="PF02386">
    <property type="entry name" value="TrkH"/>
    <property type="match status" value="1"/>
</dbReference>
<evidence type="ECO:0000313" key="14">
    <source>
        <dbReference type="EMBL" id="AFC22772.1"/>
    </source>
</evidence>
<evidence type="ECO:0000256" key="10">
    <source>
        <dbReference type="ARBA" id="ARBA00023065"/>
    </source>
</evidence>
<dbReference type="OrthoDB" id="9810952at2"/>
<evidence type="ECO:0000256" key="2">
    <source>
        <dbReference type="ARBA" id="ARBA00009137"/>
    </source>
</evidence>
<keyword evidence="12" id="KW-0479">Metal-binding</keyword>
<feature type="transmembrane region" description="Helical" evidence="13">
    <location>
        <begin position="472"/>
        <end position="497"/>
    </location>
</feature>